<dbReference type="EMBL" id="UYWX01003202">
    <property type="protein sequence ID" value="VDM23643.1"/>
    <property type="molecule type" value="Genomic_DNA"/>
</dbReference>
<organism evidence="3">
    <name type="scientific">Hydatigena taeniaeformis</name>
    <name type="common">Feline tapeworm</name>
    <name type="synonym">Taenia taeniaeformis</name>
    <dbReference type="NCBI Taxonomy" id="6205"/>
    <lineage>
        <taxon>Eukaryota</taxon>
        <taxon>Metazoa</taxon>
        <taxon>Spiralia</taxon>
        <taxon>Lophotrochozoa</taxon>
        <taxon>Platyhelminthes</taxon>
        <taxon>Cestoda</taxon>
        <taxon>Eucestoda</taxon>
        <taxon>Cyclophyllidea</taxon>
        <taxon>Taeniidae</taxon>
        <taxon>Hydatigera</taxon>
    </lineage>
</organism>
<evidence type="ECO:0000313" key="1">
    <source>
        <dbReference type="EMBL" id="VDM23643.1"/>
    </source>
</evidence>
<dbReference type="Proteomes" id="UP000274429">
    <property type="component" value="Unassembled WGS sequence"/>
</dbReference>
<evidence type="ECO:0000313" key="2">
    <source>
        <dbReference type="Proteomes" id="UP000274429"/>
    </source>
</evidence>
<proteinExistence type="predicted"/>
<reference evidence="1 2" key="2">
    <citation type="submission" date="2018-11" db="EMBL/GenBank/DDBJ databases">
        <authorList>
            <consortium name="Pathogen Informatics"/>
        </authorList>
    </citation>
    <scope>NUCLEOTIDE SEQUENCE [LARGE SCALE GENOMIC DNA]</scope>
</reference>
<keyword evidence="2" id="KW-1185">Reference proteome</keyword>
<dbReference type="AlphaFoldDB" id="A0A0R3WSZ6"/>
<evidence type="ECO:0000313" key="3">
    <source>
        <dbReference type="WBParaSite" id="TTAC_0000388601-mRNA-1"/>
    </source>
</evidence>
<sequence>MMPLRVLANILPLHFTSQQHYQHQQWQQRLESKTRGSRETQTLNLTLVQTVIKEAETVLGPVLMLVPMVVVAMEMEVEEEILHTRECAHNGVSALTIIVGFWELSSFQKEQTACSPPTQRFIEVENR</sequence>
<name>A0A0R3WSZ6_HYDTA</name>
<gene>
    <name evidence="1" type="ORF">TTAC_LOCUS3872</name>
</gene>
<dbReference type="WBParaSite" id="TTAC_0000388601-mRNA-1">
    <property type="protein sequence ID" value="TTAC_0000388601-mRNA-1"/>
    <property type="gene ID" value="TTAC_0000388601"/>
</dbReference>
<reference evidence="3" key="1">
    <citation type="submission" date="2017-02" db="UniProtKB">
        <authorList>
            <consortium name="WormBaseParasite"/>
        </authorList>
    </citation>
    <scope>IDENTIFICATION</scope>
</reference>
<protein>
    <submittedName>
        <fullName evidence="3">Secreted protein</fullName>
    </submittedName>
</protein>
<accession>A0A0R3WSZ6</accession>